<dbReference type="InterPro" id="IPR036249">
    <property type="entry name" value="Thioredoxin-like_sf"/>
</dbReference>
<name>A0ABP1QS90_9HEXA</name>
<organism evidence="8 9">
    <name type="scientific">Orchesella dallaii</name>
    <dbReference type="NCBI Taxonomy" id="48710"/>
    <lineage>
        <taxon>Eukaryota</taxon>
        <taxon>Metazoa</taxon>
        <taxon>Ecdysozoa</taxon>
        <taxon>Arthropoda</taxon>
        <taxon>Hexapoda</taxon>
        <taxon>Collembola</taxon>
        <taxon>Entomobryomorpha</taxon>
        <taxon>Entomobryoidea</taxon>
        <taxon>Orchesellidae</taxon>
        <taxon>Orchesellinae</taxon>
        <taxon>Orchesella</taxon>
    </lineage>
</organism>
<proteinExistence type="inferred from homology"/>
<dbReference type="PROSITE" id="PS50405">
    <property type="entry name" value="GST_CTER"/>
    <property type="match status" value="1"/>
</dbReference>
<comment type="function">
    <text evidence="1">Conjugation of reduced glutathione to a wide number of exogenous and endogenous hydrophobic electrophiles.</text>
</comment>
<dbReference type="PROSITE" id="PS50404">
    <property type="entry name" value="GST_NTER"/>
    <property type="match status" value="1"/>
</dbReference>
<dbReference type="SUPFAM" id="SSF47616">
    <property type="entry name" value="GST C-terminal domain-like"/>
    <property type="match status" value="1"/>
</dbReference>
<accession>A0ABP1QS90</accession>
<dbReference type="InterPro" id="IPR036282">
    <property type="entry name" value="Glutathione-S-Trfase_C_sf"/>
</dbReference>
<comment type="catalytic activity">
    <reaction evidence="5">
        <text>RX + glutathione = an S-substituted glutathione + a halide anion + H(+)</text>
        <dbReference type="Rhea" id="RHEA:16437"/>
        <dbReference type="ChEBI" id="CHEBI:15378"/>
        <dbReference type="ChEBI" id="CHEBI:16042"/>
        <dbReference type="ChEBI" id="CHEBI:17792"/>
        <dbReference type="ChEBI" id="CHEBI:57925"/>
        <dbReference type="ChEBI" id="CHEBI:90779"/>
        <dbReference type="EC" id="2.5.1.18"/>
    </reaction>
</comment>
<dbReference type="SFLD" id="SFLDS00019">
    <property type="entry name" value="Glutathione_Transferase_(cytos"/>
    <property type="match status" value="1"/>
</dbReference>
<dbReference type="EC" id="2.5.1.18" evidence="3"/>
<dbReference type="PANTHER" id="PTHR11571">
    <property type="entry name" value="GLUTATHIONE S-TRANSFERASE"/>
    <property type="match status" value="1"/>
</dbReference>
<sequence length="249" mass="29371">MSSSKPQLVYWDIRALAEPIRLLLRYLQVDFEDKRISFGDTSSIPSVLTPWFIQKYSHGLDFPNLPFYIDGDVRISQSFAILQYIARKYNLYGDTIEEQATIDMVSQVVNDLRWAAWVTYNDPNFRQIKDEWKTSVPERLGDLNKFLEGKEFVLGTKISFADFLVYESLEWYRQCIPEVFEQPELANLENFQKRIAEIPQIKEYLNSDNFKSWPFFAPIVNFGFSKDEDFKALPFSYRNFVAKYPLDPQ</sequence>
<keyword evidence="9" id="KW-1185">Reference proteome</keyword>
<reference evidence="8 9" key="1">
    <citation type="submission" date="2024-08" db="EMBL/GenBank/DDBJ databases">
        <authorList>
            <person name="Cucini C."/>
            <person name="Frati F."/>
        </authorList>
    </citation>
    <scope>NUCLEOTIDE SEQUENCE [LARGE SCALE GENOMIC DNA]</scope>
</reference>
<evidence type="ECO:0000259" key="7">
    <source>
        <dbReference type="PROSITE" id="PS50405"/>
    </source>
</evidence>
<dbReference type="Pfam" id="PF02798">
    <property type="entry name" value="GST_N"/>
    <property type="match status" value="1"/>
</dbReference>
<evidence type="ECO:0000256" key="5">
    <source>
        <dbReference type="ARBA" id="ARBA00047960"/>
    </source>
</evidence>
<dbReference type="InterPro" id="IPR040079">
    <property type="entry name" value="Glutathione_S-Trfase"/>
</dbReference>
<dbReference type="SFLD" id="SFLDG01205">
    <property type="entry name" value="AMPS.1"/>
    <property type="match status" value="1"/>
</dbReference>
<evidence type="ECO:0000313" key="8">
    <source>
        <dbReference type="EMBL" id="CAL8110918.1"/>
    </source>
</evidence>
<comment type="caution">
    <text evidence="8">The sequence shown here is derived from an EMBL/GenBank/DDBJ whole genome shotgun (WGS) entry which is preliminary data.</text>
</comment>
<evidence type="ECO:0000256" key="3">
    <source>
        <dbReference type="ARBA" id="ARBA00012452"/>
    </source>
</evidence>
<feature type="domain" description="GST N-terminal" evidence="6">
    <location>
        <begin position="4"/>
        <end position="93"/>
    </location>
</feature>
<dbReference type="SUPFAM" id="SSF52833">
    <property type="entry name" value="Thioredoxin-like"/>
    <property type="match status" value="1"/>
</dbReference>
<dbReference type="Proteomes" id="UP001642540">
    <property type="component" value="Unassembled WGS sequence"/>
</dbReference>
<dbReference type="InterPro" id="IPR004045">
    <property type="entry name" value="Glutathione_S-Trfase_N"/>
</dbReference>
<evidence type="ECO:0000256" key="4">
    <source>
        <dbReference type="ARBA" id="ARBA00022679"/>
    </source>
</evidence>
<evidence type="ECO:0000256" key="2">
    <source>
        <dbReference type="ARBA" id="ARBA00005861"/>
    </source>
</evidence>
<dbReference type="InterPro" id="IPR010987">
    <property type="entry name" value="Glutathione-S-Trfase_C-like"/>
</dbReference>
<dbReference type="InterPro" id="IPR004046">
    <property type="entry name" value="GST_C"/>
</dbReference>
<gene>
    <name evidence="8" type="ORF">ODALV1_LOCUS14554</name>
</gene>
<dbReference type="SFLD" id="SFLDG00363">
    <property type="entry name" value="AMPS_(cytGST):_Alpha-__Mu-__Pi"/>
    <property type="match status" value="1"/>
</dbReference>
<keyword evidence="4" id="KW-0808">Transferase</keyword>
<comment type="similarity">
    <text evidence="2">Belongs to the GST superfamily. Mu family.</text>
</comment>
<dbReference type="Pfam" id="PF14497">
    <property type="entry name" value="GST_C_3"/>
    <property type="match status" value="1"/>
</dbReference>
<evidence type="ECO:0000313" key="9">
    <source>
        <dbReference type="Proteomes" id="UP001642540"/>
    </source>
</evidence>
<evidence type="ECO:0000256" key="1">
    <source>
        <dbReference type="ARBA" id="ARBA00003701"/>
    </source>
</evidence>
<dbReference type="InterPro" id="IPR050213">
    <property type="entry name" value="GST_superfamily"/>
</dbReference>
<dbReference type="Gene3D" id="1.20.1050.130">
    <property type="match status" value="1"/>
</dbReference>
<feature type="domain" description="GST C-terminal" evidence="7">
    <location>
        <begin position="95"/>
        <end position="215"/>
    </location>
</feature>
<dbReference type="PANTHER" id="PTHR11571:SF222">
    <property type="entry name" value="GLUTATHIONE TRANSFERASE"/>
    <property type="match status" value="1"/>
</dbReference>
<dbReference type="EMBL" id="CAXLJM020000046">
    <property type="protein sequence ID" value="CAL8110918.1"/>
    <property type="molecule type" value="Genomic_DNA"/>
</dbReference>
<protein>
    <recommendedName>
        <fullName evidence="3">glutathione transferase</fullName>
        <ecNumber evidence="3">2.5.1.18</ecNumber>
    </recommendedName>
</protein>
<evidence type="ECO:0000259" key="6">
    <source>
        <dbReference type="PROSITE" id="PS50404"/>
    </source>
</evidence>